<accession>A0A832ZXG0</accession>
<reference evidence="3" key="1">
    <citation type="journal article" date="2020" name="ISME J.">
        <title>Gammaproteobacteria mediating utilization of methyl-, sulfur- and petroleum organic compounds in deep ocean hydrothermal plumes.</title>
        <authorList>
            <person name="Zhou Z."/>
            <person name="Liu Y."/>
            <person name="Pan J."/>
            <person name="Cron B.R."/>
            <person name="Toner B.M."/>
            <person name="Anantharaman K."/>
            <person name="Breier J.A."/>
            <person name="Dick G.J."/>
            <person name="Li M."/>
        </authorList>
    </citation>
    <scope>NUCLEOTIDE SEQUENCE</scope>
    <source>
        <strain evidence="3">SZUA-1515</strain>
    </source>
</reference>
<dbReference type="InterPro" id="IPR050242">
    <property type="entry name" value="JAMM_MPN+_peptidase_M67A"/>
</dbReference>
<protein>
    <recommendedName>
        <fullName evidence="2">MPN domain-containing protein</fullName>
    </recommendedName>
</protein>
<evidence type="ECO:0000256" key="1">
    <source>
        <dbReference type="SAM" id="MobiDB-lite"/>
    </source>
</evidence>
<dbReference type="SMART" id="SM00232">
    <property type="entry name" value="JAB_MPN"/>
    <property type="match status" value="1"/>
</dbReference>
<feature type="region of interest" description="Disordered" evidence="1">
    <location>
        <begin position="193"/>
        <end position="212"/>
    </location>
</feature>
<sequence>MRARIYPLALGKIVKHSLTNPSREVAGLLIGQVNGQVLEIWDAVTGEQHGTTAFVHLDEAVMAEVADELLRSGSGLYIVGWYHSHPGFDVFLSPTDVETQRRYQMMFPKAVALVIDPVEYSRTRKISSLRFKIFRINKQGRVVAVPTSIGVHRNKLIESTIKALETLDIRHIIDVDSNAAQKRVLEGMGIIKRRGGGEEQQEAPEGMTGNQTRSIYGARLFERAKKILRNPKKQ</sequence>
<comment type="caution">
    <text evidence="3">The sequence shown here is derived from an EMBL/GenBank/DDBJ whole genome shotgun (WGS) entry which is preliminary data.</text>
</comment>
<name>A0A832ZXG0_CALS0</name>
<dbReference type="SUPFAM" id="SSF102712">
    <property type="entry name" value="JAB1/MPN domain"/>
    <property type="match status" value="1"/>
</dbReference>
<dbReference type="Pfam" id="PF01398">
    <property type="entry name" value="JAB"/>
    <property type="match status" value="1"/>
</dbReference>
<dbReference type="InterPro" id="IPR000555">
    <property type="entry name" value="JAMM/MPN+_dom"/>
</dbReference>
<proteinExistence type="predicted"/>
<organism evidence="3 4">
    <name type="scientific">Caldiarchaeum subterraneum</name>
    <dbReference type="NCBI Taxonomy" id="311458"/>
    <lineage>
        <taxon>Archaea</taxon>
        <taxon>Nitrososphaerota</taxon>
        <taxon>Candidatus Caldarchaeales</taxon>
        <taxon>Candidatus Caldarchaeaceae</taxon>
        <taxon>Candidatus Caldarchaeum</taxon>
    </lineage>
</organism>
<dbReference type="GO" id="GO:0008237">
    <property type="term" value="F:metallopeptidase activity"/>
    <property type="evidence" value="ECO:0007669"/>
    <property type="project" value="InterPro"/>
</dbReference>
<dbReference type="InterPro" id="IPR037518">
    <property type="entry name" value="MPN"/>
</dbReference>
<dbReference type="PROSITE" id="PS50249">
    <property type="entry name" value="MPN"/>
    <property type="match status" value="1"/>
</dbReference>
<dbReference type="AlphaFoldDB" id="A0A832ZXG0"/>
<evidence type="ECO:0000313" key="3">
    <source>
        <dbReference type="EMBL" id="HIQ29116.1"/>
    </source>
</evidence>
<dbReference type="Gene3D" id="3.40.140.10">
    <property type="entry name" value="Cytidine Deaminase, domain 2"/>
    <property type="match status" value="1"/>
</dbReference>
<evidence type="ECO:0000313" key="4">
    <source>
        <dbReference type="Proteomes" id="UP000608579"/>
    </source>
</evidence>
<evidence type="ECO:0000259" key="2">
    <source>
        <dbReference type="PROSITE" id="PS50249"/>
    </source>
</evidence>
<feature type="domain" description="MPN" evidence="2">
    <location>
        <begin position="3"/>
        <end position="135"/>
    </location>
</feature>
<dbReference type="Proteomes" id="UP000608579">
    <property type="component" value="Unassembled WGS sequence"/>
</dbReference>
<dbReference type="PANTHER" id="PTHR10410">
    <property type="entry name" value="EUKARYOTIC TRANSLATION INITIATION FACTOR 3 -RELATED"/>
    <property type="match status" value="1"/>
</dbReference>
<gene>
    <name evidence="3" type="ORF">EYH45_00970</name>
</gene>
<dbReference type="EMBL" id="DQVM01000019">
    <property type="protein sequence ID" value="HIQ29116.1"/>
    <property type="molecule type" value="Genomic_DNA"/>
</dbReference>